<dbReference type="Pfam" id="PF20049">
    <property type="entry name" value="DUF6451"/>
    <property type="match status" value="1"/>
</dbReference>
<reference evidence="1 2" key="1">
    <citation type="submission" date="2018-11" db="EMBL/GenBank/DDBJ databases">
        <authorList>
            <consortium name="Pathogen Informatics"/>
        </authorList>
    </citation>
    <scope>NUCLEOTIDE SEQUENCE [LARGE SCALE GENOMIC DNA]</scope>
    <source>
        <strain evidence="1 2">Zambia</strain>
    </source>
</reference>
<gene>
    <name evidence="1" type="ORF">SMRZ_LOCUS4906</name>
</gene>
<dbReference type="InterPro" id="IPR045609">
    <property type="entry name" value="DUF6451"/>
</dbReference>
<evidence type="ECO:0000313" key="1">
    <source>
        <dbReference type="EMBL" id="VDO63672.1"/>
    </source>
</evidence>
<keyword evidence="2" id="KW-1185">Reference proteome</keyword>
<sequence>MNTSTSQRKHGIQWTSQNQLNDLEFEDDLTLLSHSHEQMQMNTTSIAATSASLGLHKHKRKTMILKYNTDNANTITHNGETLEGVEYFKYLGSIIDEQGGSDGDIKGRIDKASATFLQLKKIWNSKQLSTNINVKIFNANIKSVLLYTAETSRPNTTIIKKVQVFIDSCLRKILDIH</sequence>
<accession>A0A183LM83</accession>
<dbReference type="AlphaFoldDB" id="A0A183LM83"/>
<protein>
    <submittedName>
        <fullName evidence="1">Uncharacterized protein</fullName>
    </submittedName>
</protein>
<name>A0A183LM83_9TREM</name>
<evidence type="ECO:0000313" key="2">
    <source>
        <dbReference type="Proteomes" id="UP000277204"/>
    </source>
</evidence>
<proteinExistence type="predicted"/>
<organism evidence="1 2">
    <name type="scientific">Schistosoma margrebowiei</name>
    <dbReference type="NCBI Taxonomy" id="48269"/>
    <lineage>
        <taxon>Eukaryota</taxon>
        <taxon>Metazoa</taxon>
        <taxon>Spiralia</taxon>
        <taxon>Lophotrochozoa</taxon>
        <taxon>Platyhelminthes</taxon>
        <taxon>Trematoda</taxon>
        <taxon>Digenea</taxon>
        <taxon>Strigeidida</taxon>
        <taxon>Schistosomatoidea</taxon>
        <taxon>Schistosomatidae</taxon>
        <taxon>Schistosoma</taxon>
    </lineage>
</organism>
<dbReference type="Proteomes" id="UP000277204">
    <property type="component" value="Unassembled WGS sequence"/>
</dbReference>
<dbReference type="PANTHER" id="PTHR47027:SF25">
    <property type="entry name" value="REVERSE TRANSCRIPTASE DOMAIN-CONTAINING PROTEIN"/>
    <property type="match status" value="1"/>
</dbReference>
<dbReference type="EMBL" id="UZAI01001609">
    <property type="protein sequence ID" value="VDO63672.1"/>
    <property type="molecule type" value="Genomic_DNA"/>
</dbReference>
<dbReference type="PANTHER" id="PTHR47027">
    <property type="entry name" value="REVERSE TRANSCRIPTASE DOMAIN-CONTAINING PROTEIN"/>
    <property type="match status" value="1"/>
</dbReference>